<name>A0A1F7H843_9BACT</name>
<dbReference type="SUPFAM" id="SSF54523">
    <property type="entry name" value="Pili subunits"/>
    <property type="match status" value="1"/>
</dbReference>
<evidence type="ECO:0008006" key="3">
    <source>
        <dbReference type="Google" id="ProtNLM"/>
    </source>
</evidence>
<reference evidence="1 2" key="1">
    <citation type="journal article" date="2016" name="Nat. Commun.">
        <title>Thousands of microbial genomes shed light on interconnected biogeochemical processes in an aquifer system.</title>
        <authorList>
            <person name="Anantharaman K."/>
            <person name="Brown C.T."/>
            <person name="Hug L.A."/>
            <person name="Sharon I."/>
            <person name="Castelle C.J."/>
            <person name="Probst A.J."/>
            <person name="Thomas B.C."/>
            <person name="Singh A."/>
            <person name="Wilkins M.J."/>
            <person name="Karaoz U."/>
            <person name="Brodie E.L."/>
            <person name="Williams K.H."/>
            <person name="Hubbard S.S."/>
            <person name="Banfield J.F."/>
        </authorList>
    </citation>
    <scope>NUCLEOTIDE SEQUENCE [LARGE SCALE GENOMIC DNA]</scope>
</reference>
<evidence type="ECO:0000313" key="2">
    <source>
        <dbReference type="Proteomes" id="UP000178597"/>
    </source>
</evidence>
<dbReference type="Gene3D" id="3.30.700.10">
    <property type="entry name" value="Glycoprotein, Type 4 Pilin"/>
    <property type="match status" value="1"/>
</dbReference>
<dbReference type="STRING" id="1802040.A3C28_01090"/>
<dbReference type="InterPro" id="IPR045584">
    <property type="entry name" value="Pilin-like"/>
</dbReference>
<comment type="caution">
    <text evidence="1">The sequence shown here is derived from an EMBL/GenBank/DDBJ whole genome shotgun (WGS) entry which is preliminary data.</text>
</comment>
<gene>
    <name evidence="1" type="ORF">A3C28_01090</name>
</gene>
<accession>A0A1F7H843</accession>
<evidence type="ECO:0000313" key="1">
    <source>
        <dbReference type="EMBL" id="OGK26852.1"/>
    </source>
</evidence>
<proteinExistence type="predicted"/>
<dbReference type="Proteomes" id="UP000178597">
    <property type="component" value="Unassembled WGS sequence"/>
</dbReference>
<protein>
    <recommendedName>
        <fullName evidence="3">Type II secretion system protein GspG C-terminal domain-containing protein</fullName>
    </recommendedName>
</protein>
<dbReference type="EMBL" id="MFZP01000036">
    <property type="protein sequence ID" value="OGK26852.1"/>
    <property type="molecule type" value="Genomic_DNA"/>
</dbReference>
<sequence>MKNARDAKRKNDLKEIQVALENYKVAHGTYPRNDPAESGGAANAICGWDVSEKGNFINVLLTEGFLKQQPKDPSPQDEDFCAPPEKWGYRYYRYRDVDVGISDCGRYHYIIAAHMENDGNANVDQVPQCYVQKVGLVSSYFGIGGFE</sequence>
<dbReference type="AlphaFoldDB" id="A0A1F7H843"/>
<organism evidence="1 2">
    <name type="scientific">Candidatus Roizmanbacteria bacterium RIFCSPHIGHO2_02_FULL_39_9</name>
    <dbReference type="NCBI Taxonomy" id="1802040"/>
    <lineage>
        <taxon>Bacteria</taxon>
        <taxon>Candidatus Roizmaniibacteriota</taxon>
    </lineage>
</organism>